<evidence type="ECO:0000313" key="3">
    <source>
        <dbReference type="Proteomes" id="UP000836404"/>
    </source>
</evidence>
<keyword evidence="3" id="KW-1185">Reference proteome</keyword>
<feature type="compositionally biased region" description="Low complexity" evidence="1">
    <location>
        <begin position="84"/>
        <end position="103"/>
    </location>
</feature>
<dbReference type="Proteomes" id="UP000836404">
    <property type="component" value="Unassembled WGS sequence"/>
</dbReference>
<dbReference type="EMBL" id="CAJHJF010006876">
    <property type="protein sequence ID" value="CAD6959707.1"/>
    <property type="molecule type" value="Genomic_DNA"/>
</dbReference>
<evidence type="ECO:0000313" key="2">
    <source>
        <dbReference type="EMBL" id="CAD6959707.1"/>
    </source>
</evidence>
<feature type="compositionally biased region" description="Polar residues" evidence="1">
    <location>
        <begin position="151"/>
        <end position="161"/>
    </location>
</feature>
<accession>A0A9N8QKT0</accession>
<organism evidence="2 3">
    <name type="scientific">Tilletia laevis</name>
    <dbReference type="NCBI Taxonomy" id="157183"/>
    <lineage>
        <taxon>Eukaryota</taxon>
        <taxon>Fungi</taxon>
        <taxon>Dikarya</taxon>
        <taxon>Basidiomycota</taxon>
        <taxon>Ustilaginomycotina</taxon>
        <taxon>Exobasidiomycetes</taxon>
        <taxon>Tilletiales</taxon>
        <taxon>Tilletiaceae</taxon>
        <taxon>Tilletia</taxon>
    </lineage>
</organism>
<dbReference type="AlphaFoldDB" id="A0A9N8QKT0"/>
<sequence length="161" mass="17485">MSSSPFSSVRYTYGPLQARNLKRNTPGFVLPPFIQRFLEMVTDEERRSALHRAKLDDLKLTRERLAAEHTALKAEAEADGQTQSRLSPSSSSSAKSASSRTRSGQAPRGQQRCSAESTRSATTGRTSESAAIAESSPFLFSSPALPPAINPRTSHPNPAKR</sequence>
<proteinExistence type="predicted"/>
<feature type="compositionally biased region" description="Polar residues" evidence="1">
    <location>
        <begin position="111"/>
        <end position="129"/>
    </location>
</feature>
<feature type="region of interest" description="Disordered" evidence="1">
    <location>
        <begin position="71"/>
        <end position="161"/>
    </location>
</feature>
<gene>
    <name evidence="2" type="ORF">JKILLFL_G6298</name>
</gene>
<protein>
    <submittedName>
        <fullName evidence="2">Uncharacterized protein</fullName>
    </submittedName>
</protein>
<evidence type="ECO:0000256" key="1">
    <source>
        <dbReference type="SAM" id="MobiDB-lite"/>
    </source>
</evidence>
<name>A0A9N8QKT0_9BASI</name>
<reference evidence="2 3" key="1">
    <citation type="submission" date="2020-10" db="EMBL/GenBank/DDBJ databases">
        <authorList>
            <person name="Sedaghatjoo S."/>
        </authorList>
    </citation>
    <scope>NUCLEOTIDE SEQUENCE [LARGE SCALE GENOMIC DNA]</scope>
    <source>
        <strain evidence="2 3">LLFL</strain>
    </source>
</reference>
<comment type="caution">
    <text evidence="2">The sequence shown here is derived from an EMBL/GenBank/DDBJ whole genome shotgun (WGS) entry which is preliminary data.</text>
</comment>